<dbReference type="GO" id="GO:0005524">
    <property type="term" value="F:ATP binding"/>
    <property type="evidence" value="ECO:0007669"/>
    <property type="project" value="UniProtKB-KW"/>
</dbReference>
<dbReference type="SUPFAM" id="SSF52540">
    <property type="entry name" value="P-loop containing nucleoside triphosphate hydrolases"/>
    <property type="match status" value="1"/>
</dbReference>
<dbReference type="SMART" id="SM00382">
    <property type="entry name" value="AAA"/>
    <property type="match status" value="1"/>
</dbReference>
<dbReference type="InterPro" id="IPR027417">
    <property type="entry name" value="P-loop_NTPase"/>
</dbReference>
<keyword evidence="5" id="KW-1185">Reference proteome</keyword>
<evidence type="ECO:0000256" key="2">
    <source>
        <dbReference type="ARBA" id="ARBA00022840"/>
    </source>
</evidence>
<organism evidence="4 5">
    <name type="scientific">Promicromonospora aerolata</name>
    <dbReference type="NCBI Taxonomy" id="195749"/>
    <lineage>
        <taxon>Bacteria</taxon>
        <taxon>Bacillati</taxon>
        <taxon>Actinomycetota</taxon>
        <taxon>Actinomycetes</taxon>
        <taxon>Micrococcales</taxon>
        <taxon>Promicromonosporaceae</taxon>
        <taxon>Promicromonospora</taxon>
    </lineage>
</organism>
<accession>A0ABW4VH59</accession>
<dbReference type="Proteomes" id="UP001597338">
    <property type="component" value="Unassembled WGS sequence"/>
</dbReference>
<dbReference type="PROSITE" id="PS00211">
    <property type="entry name" value="ABC_TRANSPORTER_1"/>
    <property type="match status" value="1"/>
</dbReference>
<sequence>MRIPLSVDEVVVKFADHVLLRDFALQVDPGESVALMGPSGSGKTSLLKCLVGLTIPSAGSIEVAGSAMTGVSAAKRADLRRELIGTAYQTPDLLTEISVQENVAITLLFEGVGRDKALSDARRSLAAVGIEHLAARGVENLSGGEAQRVSLARALVRESMSLLVADEPTASLDGANAVRLAELMTGMVHERGIGAVIATHDQRVADRCDRVVELRMAMAQ</sequence>
<dbReference type="PROSITE" id="PS50893">
    <property type="entry name" value="ABC_TRANSPORTER_2"/>
    <property type="match status" value="1"/>
</dbReference>
<name>A0ABW4VH59_9MICO</name>
<dbReference type="Gene3D" id="3.40.50.300">
    <property type="entry name" value="P-loop containing nucleotide triphosphate hydrolases"/>
    <property type="match status" value="1"/>
</dbReference>
<proteinExistence type="predicted"/>
<dbReference type="Pfam" id="PF00005">
    <property type="entry name" value="ABC_tran"/>
    <property type="match status" value="1"/>
</dbReference>
<keyword evidence="1" id="KW-0547">Nucleotide-binding</keyword>
<dbReference type="InterPro" id="IPR015854">
    <property type="entry name" value="ABC_transpr_LolD-like"/>
</dbReference>
<dbReference type="RefSeq" id="WP_377200737.1">
    <property type="nucleotide sequence ID" value="NZ_JBHUHF010000001.1"/>
</dbReference>
<evidence type="ECO:0000313" key="5">
    <source>
        <dbReference type="Proteomes" id="UP001597338"/>
    </source>
</evidence>
<dbReference type="InterPro" id="IPR017871">
    <property type="entry name" value="ABC_transporter-like_CS"/>
</dbReference>
<reference evidence="5" key="1">
    <citation type="journal article" date="2019" name="Int. J. Syst. Evol. Microbiol.">
        <title>The Global Catalogue of Microorganisms (GCM) 10K type strain sequencing project: providing services to taxonomists for standard genome sequencing and annotation.</title>
        <authorList>
            <consortium name="The Broad Institute Genomics Platform"/>
            <consortium name="The Broad Institute Genome Sequencing Center for Infectious Disease"/>
            <person name="Wu L."/>
            <person name="Ma J."/>
        </authorList>
    </citation>
    <scope>NUCLEOTIDE SEQUENCE [LARGE SCALE GENOMIC DNA]</scope>
    <source>
        <strain evidence="5">CCM 7043</strain>
    </source>
</reference>
<dbReference type="EMBL" id="JBHUHF010000001">
    <property type="protein sequence ID" value="MFD2029083.1"/>
    <property type="molecule type" value="Genomic_DNA"/>
</dbReference>
<dbReference type="InterPro" id="IPR003593">
    <property type="entry name" value="AAA+_ATPase"/>
</dbReference>
<keyword evidence="2 4" id="KW-0067">ATP-binding</keyword>
<gene>
    <name evidence="4" type="ORF">ACFSL2_26615</name>
</gene>
<comment type="caution">
    <text evidence="4">The sequence shown here is derived from an EMBL/GenBank/DDBJ whole genome shotgun (WGS) entry which is preliminary data.</text>
</comment>
<evidence type="ECO:0000259" key="3">
    <source>
        <dbReference type="PROSITE" id="PS50893"/>
    </source>
</evidence>
<protein>
    <submittedName>
        <fullName evidence="4">ABC transporter ATP-binding protein</fullName>
    </submittedName>
</protein>
<evidence type="ECO:0000313" key="4">
    <source>
        <dbReference type="EMBL" id="MFD2029083.1"/>
    </source>
</evidence>
<evidence type="ECO:0000256" key="1">
    <source>
        <dbReference type="ARBA" id="ARBA00022741"/>
    </source>
</evidence>
<feature type="domain" description="ABC transporter" evidence="3">
    <location>
        <begin position="5"/>
        <end position="219"/>
    </location>
</feature>
<dbReference type="InterPro" id="IPR003439">
    <property type="entry name" value="ABC_transporter-like_ATP-bd"/>
</dbReference>
<dbReference type="PANTHER" id="PTHR24220:SF659">
    <property type="entry name" value="TRANSPORTER, PUTATIVE-RELATED"/>
    <property type="match status" value="1"/>
</dbReference>
<dbReference type="PANTHER" id="PTHR24220">
    <property type="entry name" value="IMPORT ATP-BINDING PROTEIN"/>
    <property type="match status" value="1"/>
</dbReference>